<dbReference type="PROSITE" id="PS00609">
    <property type="entry name" value="GLYCOSYL_HYDROL_F32"/>
    <property type="match status" value="1"/>
</dbReference>
<dbReference type="InterPro" id="IPR013148">
    <property type="entry name" value="Glyco_hydro_32_N"/>
</dbReference>
<dbReference type="Gene3D" id="2.60.120.560">
    <property type="entry name" value="Exo-inulinase, domain 1"/>
    <property type="match status" value="1"/>
</dbReference>
<dbReference type="SMART" id="SM00640">
    <property type="entry name" value="Glyco_32"/>
    <property type="match status" value="1"/>
</dbReference>
<keyword evidence="7" id="KW-1185">Reference proteome</keyword>
<protein>
    <recommendedName>
        <fullName evidence="2">beta-fructofuranosidase</fullName>
        <ecNumber evidence="2">3.2.1.26</ecNumber>
    </recommendedName>
</protein>
<dbReference type="eggNOG" id="COG1621">
    <property type="taxonomic scope" value="Bacteria"/>
</dbReference>
<dbReference type="AlphaFoldDB" id="A0A1U9YZA8"/>
<dbReference type="SUPFAM" id="SSF75005">
    <property type="entry name" value="Arabinanase/levansucrase/invertase"/>
    <property type="match status" value="1"/>
</dbReference>
<dbReference type="RefSeq" id="WP_018065037.1">
    <property type="nucleotide sequence ID" value="NZ_AQWH01000010.1"/>
</dbReference>
<sequence>MHELTTADETRLRKLRGNVPVNAVLHVWLKAVHPHAPAELRLSLNDNVFGNVYVQNSEEYEFRMFFVPHGGELECAYDPETTTISVAYWFTDAKVLEEGITVLRTHAANAPAPAPGSYHFRPPFGWMNDPNGFGRFNGSAHLFYQHYSHGLKWNTMHWGHAVSEDFLHWRHLPIFLFPSEELTAKPDKRGGAFSGSAIPLENSAGVRVFFTESVIERDPEREIQMVATSQSLIFAGAAKPLIDKRPELEGLTLDFRDPYVFRGPDGYWKMLLGSRKGEEGVVLLYQTADVTAAGGWEFVSVLHSEGRFNTQVIECPCLLPLDGPAGDPSTHWVLICGLMHSHHEETGRKNLTTATVGKFDGTTFTPHFEQELDFVTDNYAFQAFLDQGTPVGIGWLANWADAAPEIDFPTAMTLPRNLVYDAADDTLLTPPIEGVESLRDHLVDETALAAGELVSLETGQAEIVIDLDGPSFELDLYHNNIEIVITLDEEGLSLVYRDDAENPTPRYIAPGAKPSHIRVFLDIGSVEVFADNGRWTGTKRIAGFDPIHSMRLRHGDVRSAKVWALSLYSGG</sequence>
<evidence type="ECO:0000256" key="3">
    <source>
        <dbReference type="ARBA" id="ARBA00022801"/>
    </source>
</evidence>
<feature type="domain" description="Glycosyl hydrolase family 32 N-terminal" evidence="5">
    <location>
        <begin position="119"/>
        <end position="430"/>
    </location>
</feature>
<evidence type="ECO:0000256" key="1">
    <source>
        <dbReference type="ARBA" id="ARBA00009902"/>
    </source>
</evidence>
<dbReference type="Gene3D" id="2.115.10.20">
    <property type="entry name" value="Glycosyl hydrolase domain, family 43"/>
    <property type="match status" value="1"/>
</dbReference>
<organism evidence="6 7">
    <name type="scientific">Martelella mediterranea DSM 17316</name>
    <dbReference type="NCBI Taxonomy" id="1122214"/>
    <lineage>
        <taxon>Bacteria</taxon>
        <taxon>Pseudomonadati</taxon>
        <taxon>Pseudomonadota</taxon>
        <taxon>Alphaproteobacteria</taxon>
        <taxon>Hyphomicrobiales</taxon>
        <taxon>Aurantimonadaceae</taxon>
        <taxon>Martelella</taxon>
    </lineage>
</organism>
<dbReference type="SUPFAM" id="SSF49899">
    <property type="entry name" value="Concanavalin A-like lectins/glucanases"/>
    <property type="match status" value="1"/>
</dbReference>
<evidence type="ECO:0000313" key="7">
    <source>
        <dbReference type="Proteomes" id="UP000191135"/>
    </source>
</evidence>
<keyword evidence="4 6" id="KW-0326">Glycosidase</keyword>
<reference evidence="6 7" key="1">
    <citation type="submission" date="2017-03" db="EMBL/GenBank/DDBJ databases">
        <title>Foreign affairs: Plasmid Transfer between Roseobacters and Rhizobia.</title>
        <authorList>
            <person name="Bartling P."/>
            <person name="Bunk B."/>
            <person name="Overmann J."/>
            <person name="Brinkmann H."/>
            <person name="Petersen J."/>
        </authorList>
    </citation>
    <scope>NUCLEOTIDE SEQUENCE [LARGE SCALE GENOMIC DNA]</scope>
    <source>
        <strain evidence="6 7">MACL11</strain>
    </source>
</reference>
<dbReference type="PANTHER" id="PTHR43101">
    <property type="entry name" value="BETA-FRUCTOSIDASE"/>
    <property type="match status" value="1"/>
</dbReference>
<keyword evidence="3 6" id="KW-0378">Hydrolase</keyword>
<dbReference type="InterPro" id="IPR001362">
    <property type="entry name" value="Glyco_hydro_32"/>
</dbReference>
<dbReference type="EMBL" id="CP020330">
    <property type="protein sequence ID" value="AQZ50783.1"/>
    <property type="molecule type" value="Genomic_DNA"/>
</dbReference>
<name>A0A1U9YZA8_9HYPH</name>
<dbReference type="InterPro" id="IPR018053">
    <property type="entry name" value="Glyco_hydro_32_AS"/>
</dbReference>
<dbReference type="KEGG" id="mmed:Mame_01422"/>
<dbReference type="Pfam" id="PF00251">
    <property type="entry name" value="Glyco_hydro_32N"/>
    <property type="match status" value="1"/>
</dbReference>
<dbReference type="Proteomes" id="UP000191135">
    <property type="component" value="Chromosome"/>
</dbReference>
<evidence type="ECO:0000256" key="2">
    <source>
        <dbReference type="ARBA" id="ARBA00012758"/>
    </source>
</evidence>
<dbReference type="STRING" id="1122214.Mame_01422"/>
<proteinExistence type="inferred from homology"/>
<accession>A0A1U9YZA8</accession>
<dbReference type="InterPro" id="IPR013320">
    <property type="entry name" value="ConA-like_dom_sf"/>
</dbReference>
<dbReference type="GO" id="GO:0004564">
    <property type="term" value="F:beta-fructofuranosidase activity"/>
    <property type="evidence" value="ECO:0007669"/>
    <property type="project" value="UniProtKB-EC"/>
</dbReference>
<dbReference type="EC" id="3.2.1.26" evidence="2"/>
<evidence type="ECO:0000259" key="5">
    <source>
        <dbReference type="Pfam" id="PF00251"/>
    </source>
</evidence>
<comment type="similarity">
    <text evidence="1">Belongs to the glycosyl hydrolase 32 family.</text>
</comment>
<dbReference type="InterPro" id="IPR051214">
    <property type="entry name" value="GH32_Enzymes"/>
</dbReference>
<dbReference type="PANTHER" id="PTHR43101:SF1">
    <property type="entry name" value="BETA-FRUCTOSIDASE"/>
    <property type="match status" value="1"/>
</dbReference>
<gene>
    <name evidence="6" type="primary">bfrA</name>
    <name evidence="6" type="ORF">Mame_01422</name>
</gene>
<evidence type="ECO:0000256" key="4">
    <source>
        <dbReference type="ARBA" id="ARBA00023295"/>
    </source>
</evidence>
<dbReference type="GO" id="GO:0005975">
    <property type="term" value="P:carbohydrate metabolic process"/>
    <property type="evidence" value="ECO:0007669"/>
    <property type="project" value="InterPro"/>
</dbReference>
<evidence type="ECO:0000313" key="6">
    <source>
        <dbReference type="EMBL" id="AQZ50783.1"/>
    </source>
</evidence>
<dbReference type="InterPro" id="IPR023296">
    <property type="entry name" value="Glyco_hydro_beta-prop_sf"/>
</dbReference>